<accession>A0A9X4MPI7</accession>
<dbReference type="Gene3D" id="1.10.10.2910">
    <property type="match status" value="1"/>
</dbReference>
<name>A0A9X4MPI7_STRSU</name>
<sequence>MKQRLTRQEFLKYKETAYQILNKAARYFEKPLADLTHTNIISYFEENYPIIFNFYDFDEFGAQYPELPPAIPTNKEIRYKNLVKNQIFSYQERYLCDNCAGMTYPDMERNRFVVSISQRKATKGRIIFTILHELSHIFCHLEQKQSDSIYLSLATDKMVGNYPPELLALEQEADTVASILYLSDERLSKAFRSKMTFLDLQKETDISNPALHNRLMDFLTHTVGYSQSYSLKFVLDYRKGGQQIFNAPKLNKFLEVIEQ</sequence>
<dbReference type="InterPro" id="IPR010359">
    <property type="entry name" value="IrrE_HExxH"/>
</dbReference>
<organism evidence="2 3">
    <name type="scientific">Streptococcus suis</name>
    <dbReference type="NCBI Taxonomy" id="1307"/>
    <lineage>
        <taxon>Bacteria</taxon>
        <taxon>Bacillati</taxon>
        <taxon>Bacillota</taxon>
        <taxon>Bacilli</taxon>
        <taxon>Lactobacillales</taxon>
        <taxon>Streptococcaceae</taxon>
        <taxon>Streptococcus</taxon>
    </lineage>
</organism>
<feature type="domain" description="IrrE N-terminal-like" evidence="1">
    <location>
        <begin position="113"/>
        <end position="215"/>
    </location>
</feature>
<reference evidence="2" key="1">
    <citation type="submission" date="2022-07" db="EMBL/GenBank/DDBJ databases">
        <title>Whole Genome Sequencing of Streptococcus suis.</title>
        <authorList>
            <person name="Dai X."/>
            <person name="Huang J."/>
            <person name="Wang L."/>
        </authorList>
    </citation>
    <scope>NUCLEOTIDE SEQUENCE</scope>
    <source>
        <strain evidence="2">HDJ11</strain>
    </source>
</reference>
<dbReference type="Pfam" id="PF06114">
    <property type="entry name" value="Peptidase_M78"/>
    <property type="match status" value="1"/>
</dbReference>
<proteinExistence type="predicted"/>
<dbReference type="RefSeq" id="WP_277944012.1">
    <property type="nucleotide sequence ID" value="NZ_JANFMI010000001.1"/>
</dbReference>
<gene>
    <name evidence="2" type="ORF">NOL11_00095</name>
</gene>
<protein>
    <submittedName>
        <fullName evidence="2">ImmA/IrrE family metallo-endopeptidase</fullName>
    </submittedName>
</protein>
<dbReference type="Proteomes" id="UP001152877">
    <property type="component" value="Unassembled WGS sequence"/>
</dbReference>
<evidence type="ECO:0000313" key="3">
    <source>
        <dbReference type="Proteomes" id="UP001152877"/>
    </source>
</evidence>
<dbReference type="EMBL" id="JANFMI010000001">
    <property type="protein sequence ID" value="MDG4515378.1"/>
    <property type="molecule type" value="Genomic_DNA"/>
</dbReference>
<evidence type="ECO:0000313" key="2">
    <source>
        <dbReference type="EMBL" id="MDG4515378.1"/>
    </source>
</evidence>
<comment type="caution">
    <text evidence="2">The sequence shown here is derived from an EMBL/GenBank/DDBJ whole genome shotgun (WGS) entry which is preliminary data.</text>
</comment>
<evidence type="ECO:0000259" key="1">
    <source>
        <dbReference type="Pfam" id="PF06114"/>
    </source>
</evidence>
<dbReference type="AlphaFoldDB" id="A0A9X4MPI7"/>